<dbReference type="AlphaFoldDB" id="A0A0J9SK11"/>
<feature type="transmembrane region" description="Helical" evidence="1">
    <location>
        <begin position="255"/>
        <end position="276"/>
    </location>
</feature>
<organism evidence="2 3">
    <name type="scientific">Plasmodium vivax India VII</name>
    <dbReference type="NCBI Taxonomy" id="1077284"/>
    <lineage>
        <taxon>Eukaryota</taxon>
        <taxon>Sar</taxon>
        <taxon>Alveolata</taxon>
        <taxon>Apicomplexa</taxon>
        <taxon>Aconoidasida</taxon>
        <taxon>Haemosporida</taxon>
        <taxon>Plasmodiidae</taxon>
        <taxon>Plasmodium</taxon>
        <taxon>Plasmodium (Plasmodium)</taxon>
    </lineage>
</organism>
<evidence type="ECO:0000313" key="3">
    <source>
        <dbReference type="Proteomes" id="UP000053562"/>
    </source>
</evidence>
<dbReference type="EMBL" id="KQ234201">
    <property type="protein sequence ID" value="KMZ82367.1"/>
    <property type="molecule type" value="Genomic_DNA"/>
</dbReference>
<keyword evidence="1" id="KW-0812">Transmembrane</keyword>
<gene>
    <name evidence="2" type="ORF">PVIIG_04481</name>
</gene>
<reference evidence="2 3" key="1">
    <citation type="submission" date="2011-08" db="EMBL/GenBank/DDBJ databases">
        <title>The Genome Sequence of Plasmodium vivax India VII.</title>
        <authorList>
            <consortium name="The Broad Institute Genome Sequencing Platform"/>
            <consortium name="The Broad Institute Genome Sequencing Center for Infectious Disease"/>
            <person name="Neafsey D."/>
            <person name="Carlton J."/>
            <person name="Barnwell J."/>
            <person name="Collins W."/>
            <person name="Escalante A."/>
            <person name="Mullikin J."/>
            <person name="Saul A."/>
            <person name="Guigo R."/>
            <person name="Camara F."/>
            <person name="Young S.K."/>
            <person name="Zeng Q."/>
            <person name="Gargeya S."/>
            <person name="Fitzgerald M."/>
            <person name="Haas B."/>
            <person name="Abouelleil A."/>
            <person name="Alvarado L."/>
            <person name="Arachchi H.M."/>
            <person name="Berlin A."/>
            <person name="Brown A."/>
            <person name="Chapman S.B."/>
            <person name="Chen Z."/>
            <person name="Dunbar C."/>
            <person name="Freedman E."/>
            <person name="Gearin G."/>
            <person name="Gellesch M."/>
            <person name="Goldberg J."/>
            <person name="Griggs A."/>
            <person name="Gujja S."/>
            <person name="Heiman D."/>
            <person name="Howarth C."/>
            <person name="Larson L."/>
            <person name="Lui A."/>
            <person name="MacDonald P.J.P."/>
            <person name="Montmayeur A."/>
            <person name="Murphy C."/>
            <person name="Neiman D."/>
            <person name="Pearson M."/>
            <person name="Priest M."/>
            <person name="Roberts A."/>
            <person name="Saif S."/>
            <person name="Shea T."/>
            <person name="Shenoy N."/>
            <person name="Sisk P."/>
            <person name="Stolte C."/>
            <person name="Sykes S."/>
            <person name="Wortman J."/>
            <person name="Nusbaum C."/>
            <person name="Birren B."/>
        </authorList>
    </citation>
    <scope>NUCLEOTIDE SEQUENCE [LARGE SCALE GENOMIC DNA]</scope>
    <source>
        <strain evidence="2 3">India VII</strain>
    </source>
</reference>
<evidence type="ECO:0000256" key="1">
    <source>
        <dbReference type="SAM" id="Phobius"/>
    </source>
</evidence>
<proteinExistence type="predicted"/>
<accession>A0A0J9SK11</accession>
<sequence length="328" mass="38963">MVRELYNKYYDLRDNPKIDCSTFLEYCKHKYTEAWNNCFHGDNADVCYQLNSFRIDYEKNRTSHLAPCPHITLPELPEFKLDPSSNKNGLINDKIGKQLVDEPPETNTLGLTKITTYKYKELRSLILLKYNIPLVYTEDEKRSAMMNILLSFIRYCKENNGHANLILFMNEFLEYYYIKQVNEYEKIYTDCTSNKYAKHYCTLFTICSEDFKKEFSELKKNADKYIKGNKGSIVWSSRENTSMENLISIFRNNPYILHILPAIVALILFSILFYSYKCTDVRYWLRKNILKRTKKNFNIDEEDVVDSTNNNFDSSNFNSKKRIVRLSY</sequence>
<keyword evidence="1" id="KW-0472">Membrane</keyword>
<dbReference type="OrthoDB" id="10272609at2759"/>
<evidence type="ECO:0000313" key="2">
    <source>
        <dbReference type="EMBL" id="KMZ82367.1"/>
    </source>
</evidence>
<protein>
    <recommendedName>
        <fullName evidence="4">VIR protein</fullName>
    </recommendedName>
</protein>
<evidence type="ECO:0008006" key="4">
    <source>
        <dbReference type="Google" id="ProtNLM"/>
    </source>
</evidence>
<keyword evidence="1" id="KW-1133">Transmembrane helix</keyword>
<dbReference type="Proteomes" id="UP000053562">
    <property type="component" value="Unassembled WGS sequence"/>
</dbReference>
<name>A0A0J9SK11_PLAVI</name>